<evidence type="ECO:0000256" key="1">
    <source>
        <dbReference type="SAM" id="MobiDB-lite"/>
    </source>
</evidence>
<dbReference type="KEGG" id="sgn:SGRA_1981"/>
<gene>
    <name evidence="2" type="ordered locus">SGRA_1981</name>
</gene>
<sequence>MDLSLWGPTGGEAAAKERSDWPSDAAGWPSGQTEFLSAAKKRRAERAASPKA</sequence>
<dbReference type="Proteomes" id="UP000007519">
    <property type="component" value="Chromosome"/>
</dbReference>
<keyword evidence="3" id="KW-1185">Reference proteome</keyword>
<dbReference type="EMBL" id="CP002831">
    <property type="protein sequence ID" value="AFC24712.1"/>
    <property type="molecule type" value="Genomic_DNA"/>
</dbReference>
<dbReference type="AlphaFoldDB" id="H6L274"/>
<dbReference type="HOGENOM" id="CLU_3084589_0_0_10"/>
<evidence type="ECO:0000313" key="2">
    <source>
        <dbReference type="EMBL" id="AFC24712.1"/>
    </source>
</evidence>
<organism evidence="2 3">
    <name type="scientific">Saprospira grandis (strain Lewin)</name>
    <dbReference type="NCBI Taxonomy" id="984262"/>
    <lineage>
        <taxon>Bacteria</taxon>
        <taxon>Pseudomonadati</taxon>
        <taxon>Bacteroidota</taxon>
        <taxon>Saprospiria</taxon>
        <taxon>Saprospirales</taxon>
        <taxon>Saprospiraceae</taxon>
        <taxon>Saprospira</taxon>
    </lineage>
</organism>
<feature type="region of interest" description="Disordered" evidence="1">
    <location>
        <begin position="1"/>
        <end position="31"/>
    </location>
</feature>
<proteinExistence type="predicted"/>
<name>H6L274_SAPGL</name>
<protein>
    <submittedName>
        <fullName evidence="2">Uncharacterized protein</fullName>
    </submittedName>
</protein>
<evidence type="ECO:0000313" key="3">
    <source>
        <dbReference type="Proteomes" id="UP000007519"/>
    </source>
</evidence>
<accession>H6L274</accession>
<reference evidence="2 3" key="1">
    <citation type="journal article" date="2012" name="Stand. Genomic Sci.">
        <title>Complete genome sequencing and analysis of Saprospira grandis str. Lewin, a predatory marine bacterium.</title>
        <authorList>
            <person name="Saw J.H."/>
            <person name="Yuryev A."/>
            <person name="Kanbe M."/>
            <person name="Hou S."/>
            <person name="Young A.G."/>
            <person name="Aizawa S."/>
            <person name="Alam M."/>
        </authorList>
    </citation>
    <scope>NUCLEOTIDE SEQUENCE [LARGE SCALE GENOMIC DNA]</scope>
    <source>
        <strain evidence="2 3">Lewin</strain>
    </source>
</reference>